<dbReference type="NCBIfam" id="TIGR01484">
    <property type="entry name" value="HAD-SF-IIB"/>
    <property type="match status" value="1"/>
</dbReference>
<dbReference type="SFLD" id="SFLDS00003">
    <property type="entry name" value="Haloacid_Dehalogenase"/>
    <property type="match status" value="1"/>
</dbReference>
<organism evidence="1 2">
    <name type="scientific">Tigheibacillus halophilus</name>
    <dbReference type="NCBI Taxonomy" id="361280"/>
    <lineage>
        <taxon>Bacteria</taxon>
        <taxon>Bacillati</taxon>
        <taxon>Bacillota</taxon>
        <taxon>Bacilli</taxon>
        <taxon>Bacillales</taxon>
        <taxon>Bacillaceae</taxon>
        <taxon>Tigheibacillus</taxon>
    </lineage>
</organism>
<keyword evidence="2" id="KW-1185">Reference proteome</keyword>
<dbReference type="SUPFAM" id="SSF56784">
    <property type="entry name" value="HAD-like"/>
    <property type="match status" value="1"/>
</dbReference>
<evidence type="ECO:0000313" key="1">
    <source>
        <dbReference type="EMBL" id="MDY0393296.1"/>
    </source>
</evidence>
<dbReference type="InterPro" id="IPR006379">
    <property type="entry name" value="HAD-SF_hydro_IIB"/>
</dbReference>
<comment type="caution">
    <text evidence="1">The sequence shown here is derived from an EMBL/GenBank/DDBJ whole genome shotgun (WGS) entry which is preliminary data.</text>
</comment>
<evidence type="ECO:0000313" key="2">
    <source>
        <dbReference type="Proteomes" id="UP001281447"/>
    </source>
</evidence>
<dbReference type="RefSeq" id="WP_390356752.1">
    <property type="nucleotide sequence ID" value="NZ_JBHUIZ010000013.1"/>
</dbReference>
<name>A0ABU5C312_9BACI</name>
<dbReference type="InterPro" id="IPR036412">
    <property type="entry name" value="HAD-like_sf"/>
</dbReference>
<dbReference type="GO" id="GO:0016787">
    <property type="term" value="F:hydrolase activity"/>
    <property type="evidence" value="ECO:0007669"/>
    <property type="project" value="UniProtKB-KW"/>
</dbReference>
<sequence length="261" mass="29248">MTYKALFLDIDGTTLKSDHTCTDSTRQAILETKQNGIEVFFATGRPIHEIKKLANKLHIESFIGYNGAYATFQDKMVLNAPMEKQTVSDIVHTAQKLGHDFVLYTYDSNYFSSLDATSTTSFIQLFQLEENKLYQAEILDQVLGMTLINVQEDELDDYKLGKDMHLSQVNIEGAQSCFDVIRDQMNKGQAIKEVMQELGYTAEDAIAFGDGMNDKEMLQTAGASFAMANAHPDLFQYAKYRTSSVDEDGISQGLRKLGVIN</sequence>
<accession>A0ABU5C312</accession>
<dbReference type="SFLD" id="SFLDG01140">
    <property type="entry name" value="C2.B:_Phosphomannomutase_and_P"/>
    <property type="match status" value="1"/>
</dbReference>
<reference evidence="1 2" key="1">
    <citation type="submission" date="2023-10" db="EMBL/GenBank/DDBJ databases">
        <title>Virgibacillus halophilus 5B73C genome.</title>
        <authorList>
            <person name="Miliotis G."/>
            <person name="Sengupta P."/>
            <person name="Hameed A."/>
            <person name="Chuvochina M."/>
            <person name="Mcdonagh F."/>
            <person name="Simpson A.C."/>
            <person name="Singh N.K."/>
            <person name="Rekha P.D."/>
            <person name="Raman K."/>
            <person name="Hugenholtz P."/>
            <person name="Venkateswaran K."/>
        </authorList>
    </citation>
    <scope>NUCLEOTIDE SEQUENCE [LARGE SCALE GENOMIC DNA]</scope>
    <source>
        <strain evidence="1 2">5B73C</strain>
    </source>
</reference>
<dbReference type="Gene3D" id="3.30.1240.10">
    <property type="match status" value="1"/>
</dbReference>
<dbReference type="Pfam" id="PF08282">
    <property type="entry name" value="Hydrolase_3"/>
    <property type="match status" value="1"/>
</dbReference>
<protein>
    <submittedName>
        <fullName evidence="1">HAD family hydrolase</fullName>
        <ecNumber evidence="1">3.1.3.-</ecNumber>
    </submittedName>
</protein>
<dbReference type="EMBL" id="JAWDIP010000003">
    <property type="protein sequence ID" value="MDY0393296.1"/>
    <property type="molecule type" value="Genomic_DNA"/>
</dbReference>
<dbReference type="EC" id="3.1.3.-" evidence="1"/>
<dbReference type="PROSITE" id="PS01229">
    <property type="entry name" value="COF_2"/>
    <property type="match status" value="1"/>
</dbReference>
<dbReference type="Gene3D" id="3.40.50.1000">
    <property type="entry name" value="HAD superfamily/HAD-like"/>
    <property type="match status" value="1"/>
</dbReference>
<dbReference type="NCBIfam" id="TIGR00099">
    <property type="entry name" value="Cof-subfamily"/>
    <property type="match status" value="1"/>
</dbReference>
<dbReference type="InterPro" id="IPR000150">
    <property type="entry name" value="Cof"/>
</dbReference>
<dbReference type="InterPro" id="IPR023214">
    <property type="entry name" value="HAD_sf"/>
</dbReference>
<dbReference type="PANTHER" id="PTHR10000">
    <property type="entry name" value="PHOSPHOSERINE PHOSPHATASE"/>
    <property type="match status" value="1"/>
</dbReference>
<gene>
    <name evidence="1" type="ORF">RWE15_01210</name>
</gene>
<dbReference type="Proteomes" id="UP001281447">
    <property type="component" value="Unassembled WGS sequence"/>
</dbReference>
<proteinExistence type="predicted"/>
<keyword evidence="1" id="KW-0378">Hydrolase</keyword>
<dbReference type="PANTHER" id="PTHR10000:SF25">
    <property type="entry name" value="PHOSPHATASE YKRA-RELATED"/>
    <property type="match status" value="1"/>
</dbReference>